<evidence type="ECO:0000256" key="1">
    <source>
        <dbReference type="ARBA" id="ARBA00005830"/>
    </source>
</evidence>
<dbReference type="GO" id="GO:0001561">
    <property type="term" value="P:fatty acid alpha-oxidation"/>
    <property type="evidence" value="ECO:0007669"/>
    <property type="project" value="InterPro"/>
</dbReference>
<dbReference type="SUPFAM" id="SSF51197">
    <property type="entry name" value="Clavaminate synthase-like"/>
    <property type="match status" value="1"/>
</dbReference>
<dbReference type="PANTHER" id="PTHR21308:SF1">
    <property type="entry name" value="PHYTANOYL-COA DIOXYGENASE, PEROXISOMAL"/>
    <property type="match status" value="1"/>
</dbReference>
<reference evidence="2" key="1">
    <citation type="submission" date="2023-10" db="EMBL/GenBank/DDBJ databases">
        <title>Genome assembly of Pristionchus species.</title>
        <authorList>
            <person name="Yoshida K."/>
            <person name="Sommer R.J."/>
        </authorList>
    </citation>
    <scope>NUCLEOTIDE SEQUENCE</scope>
    <source>
        <strain evidence="2">RS0144</strain>
    </source>
</reference>
<protein>
    <submittedName>
        <fullName evidence="2">Uncharacterized protein</fullName>
    </submittedName>
</protein>
<dbReference type="GO" id="GO:0048244">
    <property type="term" value="F:phytanoyl-CoA dioxygenase activity"/>
    <property type="evidence" value="ECO:0007669"/>
    <property type="project" value="InterPro"/>
</dbReference>
<comment type="similarity">
    <text evidence="1">Belongs to the PhyH family.</text>
</comment>
<gene>
    <name evidence="2" type="ORF">PENTCL1PPCAC_17198</name>
</gene>
<dbReference type="Proteomes" id="UP001432027">
    <property type="component" value="Unassembled WGS sequence"/>
</dbReference>
<name>A0AAV5TKU3_9BILA</name>
<dbReference type="AlphaFoldDB" id="A0AAV5TKU3"/>
<sequence length="84" mass="9584">FFHPLIIHGSGVNRTDGFCKAISCHYANADLCHCIDVRGTTQEHLYDEIRYGMDEETASTLNFDVGDLWKARSRPWNKKPSLNV</sequence>
<dbReference type="Gene3D" id="2.60.120.620">
    <property type="entry name" value="q2cbj1_9rhob like domain"/>
    <property type="match status" value="1"/>
</dbReference>
<comment type="caution">
    <text evidence="2">The sequence shown here is derived from an EMBL/GenBank/DDBJ whole genome shotgun (WGS) entry which is preliminary data.</text>
</comment>
<dbReference type="EMBL" id="BTSX01000004">
    <property type="protein sequence ID" value="GMS95023.1"/>
    <property type="molecule type" value="Genomic_DNA"/>
</dbReference>
<organism evidence="2 3">
    <name type="scientific">Pristionchus entomophagus</name>
    <dbReference type="NCBI Taxonomy" id="358040"/>
    <lineage>
        <taxon>Eukaryota</taxon>
        <taxon>Metazoa</taxon>
        <taxon>Ecdysozoa</taxon>
        <taxon>Nematoda</taxon>
        <taxon>Chromadorea</taxon>
        <taxon>Rhabditida</taxon>
        <taxon>Rhabditina</taxon>
        <taxon>Diplogasteromorpha</taxon>
        <taxon>Diplogasteroidea</taxon>
        <taxon>Neodiplogasteridae</taxon>
        <taxon>Pristionchus</taxon>
    </lineage>
</organism>
<dbReference type="PANTHER" id="PTHR21308">
    <property type="entry name" value="PHYTANOYL-COA ALPHA-HYDROXYLASE"/>
    <property type="match status" value="1"/>
</dbReference>
<proteinExistence type="inferred from homology"/>
<dbReference type="InterPro" id="IPR047128">
    <property type="entry name" value="PhyH"/>
</dbReference>
<keyword evidence="3" id="KW-1185">Reference proteome</keyword>
<feature type="non-terminal residue" evidence="2">
    <location>
        <position position="1"/>
    </location>
</feature>
<evidence type="ECO:0000313" key="2">
    <source>
        <dbReference type="EMBL" id="GMS95023.1"/>
    </source>
</evidence>
<evidence type="ECO:0000313" key="3">
    <source>
        <dbReference type="Proteomes" id="UP001432027"/>
    </source>
</evidence>
<accession>A0AAV5TKU3</accession>